<dbReference type="Gene3D" id="1.10.1660.10">
    <property type="match status" value="1"/>
</dbReference>
<evidence type="ECO:0000313" key="3">
    <source>
        <dbReference type="EMBL" id="WOX28098.1"/>
    </source>
</evidence>
<feature type="domain" description="Helix-turn-helix" evidence="1">
    <location>
        <begin position="4"/>
        <end position="52"/>
    </location>
</feature>
<sequence length="60" mass="6820">MTPMTTEQVAEFLDVKVERVRRLARENLLVAKDTDANGEPIFDKADVEKYKELAQRLGGI</sequence>
<evidence type="ECO:0000313" key="5">
    <source>
        <dbReference type="Proteomes" id="UP001304419"/>
    </source>
</evidence>
<dbReference type="InterPro" id="IPR009061">
    <property type="entry name" value="DNA-bd_dom_put_sf"/>
</dbReference>
<dbReference type="Proteomes" id="UP001304419">
    <property type="component" value="Chromosome 1"/>
</dbReference>
<gene>
    <name evidence="2" type="ORF">F9Y85_09500</name>
    <name evidence="3" type="ORF">R5H13_15915</name>
</gene>
<dbReference type="EMBL" id="CP137578">
    <property type="protein sequence ID" value="WOX28098.1"/>
    <property type="molecule type" value="Genomic_DNA"/>
</dbReference>
<name>A0A8I2KQ35_9GAMM</name>
<evidence type="ECO:0000259" key="1">
    <source>
        <dbReference type="Pfam" id="PF12728"/>
    </source>
</evidence>
<dbReference type="GeneID" id="98337045"/>
<dbReference type="RefSeq" id="WP_010607231.1">
    <property type="nucleotide sequence ID" value="NZ_CBCSDF010000015.1"/>
</dbReference>
<proteinExistence type="predicted"/>
<keyword evidence="5" id="KW-1185">Reference proteome</keyword>
<reference evidence="3 5" key="2">
    <citation type="submission" date="2023-10" db="EMBL/GenBank/DDBJ databases">
        <title>To unveil natural product biosynthetic capacity in Pseudoalteromonas.</title>
        <authorList>
            <person name="Wang J."/>
        </authorList>
    </citation>
    <scope>NUCLEOTIDE SEQUENCE [LARGE SCALE GENOMIC DNA]</scope>
    <source>
        <strain evidence="3 5">DSM 15914</strain>
    </source>
</reference>
<protein>
    <submittedName>
        <fullName evidence="2">Helix-turn-helix domain-containing protein</fullName>
    </submittedName>
</protein>
<dbReference type="Proteomes" id="UP000646877">
    <property type="component" value="Unassembled WGS sequence"/>
</dbReference>
<dbReference type="SUPFAM" id="SSF46955">
    <property type="entry name" value="Putative DNA-binding domain"/>
    <property type="match status" value="1"/>
</dbReference>
<organism evidence="2 4">
    <name type="scientific">Pseudoalteromonas maricaloris</name>
    <dbReference type="NCBI Taxonomy" id="184924"/>
    <lineage>
        <taxon>Bacteria</taxon>
        <taxon>Pseudomonadati</taxon>
        <taxon>Pseudomonadota</taxon>
        <taxon>Gammaproteobacteria</taxon>
        <taxon>Alteromonadales</taxon>
        <taxon>Pseudoalteromonadaceae</taxon>
        <taxon>Pseudoalteromonas</taxon>
    </lineage>
</organism>
<evidence type="ECO:0000313" key="4">
    <source>
        <dbReference type="Proteomes" id="UP000646877"/>
    </source>
</evidence>
<reference evidence="2" key="1">
    <citation type="submission" date="2019-10" db="EMBL/GenBank/DDBJ databases">
        <authorList>
            <person name="Paulsen S."/>
        </authorList>
    </citation>
    <scope>NUCLEOTIDE SEQUENCE</scope>
    <source>
        <strain evidence="2">LMG 19692</strain>
    </source>
</reference>
<dbReference type="AlphaFoldDB" id="A0A8I2KQ35"/>
<dbReference type="Pfam" id="PF12728">
    <property type="entry name" value="HTH_17"/>
    <property type="match status" value="1"/>
</dbReference>
<evidence type="ECO:0000313" key="2">
    <source>
        <dbReference type="EMBL" id="NLR21548.1"/>
    </source>
</evidence>
<dbReference type="InterPro" id="IPR041657">
    <property type="entry name" value="HTH_17"/>
</dbReference>
<accession>A0A8I2KQ35</accession>
<dbReference type="EMBL" id="WEIA01000005">
    <property type="protein sequence ID" value="NLR21548.1"/>
    <property type="molecule type" value="Genomic_DNA"/>
</dbReference>